<proteinExistence type="predicted"/>
<dbReference type="AntiFam" id="ANF00045">
    <property type="entry name" value="Antisense to RNaseP"/>
</dbReference>
<gene>
    <name evidence="1" type="ordered locus">LI0447</name>
</gene>
<name>Q1MR75_LAWIP</name>
<evidence type="ECO:0000313" key="2">
    <source>
        <dbReference type="Proteomes" id="UP000002430"/>
    </source>
</evidence>
<dbReference type="HOGENOM" id="CLU_2343253_0_0_7"/>
<dbReference type="STRING" id="363253.LI0447"/>
<protein>
    <submittedName>
        <fullName evidence="1">NA</fullName>
    </submittedName>
</protein>
<evidence type="ECO:0000313" key="1">
    <source>
        <dbReference type="EMBL" id="CAJ54501.1"/>
    </source>
</evidence>
<dbReference type="AlphaFoldDB" id="Q1MR75"/>
<dbReference type="AntiFam" id="ANF00041">
    <property type="entry name" value="Antisense to RNaseP"/>
</dbReference>
<keyword evidence="2" id="KW-1185">Reference proteome</keyword>
<organism evidence="1 2">
    <name type="scientific">Lawsonia intracellularis (strain PHE/MN1-00)</name>
    <dbReference type="NCBI Taxonomy" id="363253"/>
    <lineage>
        <taxon>Bacteria</taxon>
        <taxon>Pseudomonadati</taxon>
        <taxon>Thermodesulfobacteriota</taxon>
        <taxon>Desulfovibrionia</taxon>
        <taxon>Desulfovibrionales</taxon>
        <taxon>Desulfovibrionaceae</taxon>
        <taxon>Lawsonia</taxon>
    </lineage>
</organism>
<dbReference type="KEGG" id="lip:LI0447"/>
<reference evidence="1 2" key="1">
    <citation type="submission" date="2005-11" db="EMBL/GenBank/DDBJ databases">
        <title>The complete genome sequence of Lawsonia intracellularis: the causative agent of proliferative enteropathy.</title>
        <authorList>
            <person name="Kaur K."/>
            <person name="Zhang Q."/>
            <person name="Beckler D."/>
            <person name="Munir S."/>
            <person name="Li L."/>
            <person name="Kinsley K."/>
            <person name="Herron L."/>
            <person name="Peterson A."/>
            <person name="May B."/>
            <person name="Singh S."/>
            <person name="Gebhart C."/>
            <person name="Kapur V."/>
        </authorList>
    </citation>
    <scope>NUCLEOTIDE SEQUENCE [LARGE SCALE GENOMIC DNA]</scope>
    <source>
        <strain evidence="1 2">PHE/MN1-00</strain>
    </source>
</reference>
<dbReference type="EMBL" id="AM180252">
    <property type="protein sequence ID" value="CAJ54501.1"/>
    <property type="molecule type" value="Genomic_DNA"/>
</dbReference>
<sequence>MGDCHSSRNIVTYILKQPTQEHWPGQPVPLFGLASNGACLARYITITTGRLLLHRFTLTTIINNGGLLSVALAEDHSSWVLPSVLPYEARTFLSINP</sequence>
<dbReference type="Proteomes" id="UP000002430">
    <property type="component" value="Chromosome"/>
</dbReference>
<accession>Q1MR75</accession>